<reference evidence="8 9" key="1">
    <citation type="submission" date="2019-11" db="EMBL/GenBank/DDBJ databases">
        <authorList>
            <person name="Li X.-J."/>
            <person name="Feng X.-M."/>
        </authorList>
    </citation>
    <scope>NUCLEOTIDE SEQUENCE [LARGE SCALE GENOMIC DNA]</scope>
    <source>
        <strain evidence="8 9">XMNu-373</strain>
    </source>
</reference>
<evidence type="ECO:0000256" key="7">
    <source>
        <dbReference type="SAM" id="Phobius"/>
    </source>
</evidence>
<feature type="transmembrane region" description="Helical" evidence="7">
    <location>
        <begin position="322"/>
        <end position="346"/>
    </location>
</feature>
<evidence type="ECO:0000256" key="6">
    <source>
        <dbReference type="SAM" id="MobiDB-lite"/>
    </source>
</evidence>
<feature type="transmembrane region" description="Helical" evidence="7">
    <location>
        <begin position="247"/>
        <end position="268"/>
    </location>
</feature>
<evidence type="ECO:0000313" key="8">
    <source>
        <dbReference type="EMBL" id="NDL59418.1"/>
    </source>
</evidence>
<feature type="transmembrane region" description="Helical" evidence="7">
    <location>
        <begin position="413"/>
        <end position="438"/>
    </location>
</feature>
<keyword evidence="4" id="KW-0813">Transport</keyword>
<dbReference type="PANTHER" id="PTHR43298:SF2">
    <property type="entry name" value="FMN_FAD EXPORTER YEEO-RELATED"/>
    <property type="match status" value="1"/>
</dbReference>
<gene>
    <name evidence="8" type="ORF">F7O44_20305</name>
</gene>
<dbReference type="EMBL" id="WLZY01000007">
    <property type="protein sequence ID" value="NDL59418.1"/>
    <property type="molecule type" value="Genomic_DNA"/>
</dbReference>
<keyword evidence="7" id="KW-0812">Transmembrane</keyword>
<sequence length="474" mass="49183">MIFILIRLRGSPVRELLRIAWPLALSGFVTVFVAGNDTVLLGLVNADAIAAAAAPIGMYLVVTVFLTAFSIPAQILAARHQGAGDSVEAARSAARTGTLAVCLAVPISLMLIAAGPWLVSLITADNVDTELAGWYVRILAAGVPLFALTAMVRGFAVGIGRSRIVLLISSSIAAVDIGTSILLLALGAGALGIAAGTTIGVATGAGIALAWLRRTGRGDTPVPHLREILSRPTYAHREAWTIGWPEGLMGAFSMGSLLVVTVLIAPSGPLALATVRALDVMVTFAWVVVFSAGSAGTTLLAQRIGAGDVDGLRQVVRRTLTLAGAFAVTCAVVMPLVSPALLRVAIDDARVAENAAPYVWIAWAQVLWMACTVTTNAIVRAHGDTKTPLKASLIGEYAVFLPLGWLLCRVNDLAITGVFIAHHVYWATFLAIGANYAVRHLRRTTASTASPAEETGPHSGDTTPPGNNMGAGTG</sequence>
<feature type="transmembrane region" description="Helical" evidence="7">
    <location>
        <begin position="391"/>
        <end position="407"/>
    </location>
</feature>
<evidence type="ECO:0000256" key="5">
    <source>
        <dbReference type="ARBA" id="ARBA00031636"/>
    </source>
</evidence>
<protein>
    <recommendedName>
        <fullName evidence="3">Probable multidrug resistance protein NorM</fullName>
    </recommendedName>
    <alternativeName>
        <fullName evidence="5">Multidrug-efflux transporter</fullName>
    </alternativeName>
</protein>
<name>A0A7K3MAK8_9ACTN</name>
<comment type="function">
    <text evidence="1">Multidrug efflux pump.</text>
</comment>
<dbReference type="InterPro" id="IPR050222">
    <property type="entry name" value="MATE_MdtK"/>
</dbReference>
<dbReference type="GO" id="GO:0042910">
    <property type="term" value="F:xenobiotic transmembrane transporter activity"/>
    <property type="evidence" value="ECO:0007669"/>
    <property type="project" value="InterPro"/>
</dbReference>
<comment type="similarity">
    <text evidence="2">Belongs to the multi antimicrobial extrusion (MATE) (TC 2.A.66.1) family.</text>
</comment>
<keyword evidence="7" id="KW-1133">Transmembrane helix</keyword>
<feature type="transmembrane region" description="Helical" evidence="7">
    <location>
        <begin position="99"/>
        <end position="122"/>
    </location>
</feature>
<feature type="transmembrane region" description="Helical" evidence="7">
    <location>
        <begin position="164"/>
        <end position="185"/>
    </location>
</feature>
<keyword evidence="7" id="KW-0472">Membrane</keyword>
<dbReference type="AlphaFoldDB" id="A0A7K3MAK8"/>
<dbReference type="Proteomes" id="UP000460435">
    <property type="component" value="Unassembled WGS sequence"/>
</dbReference>
<dbReference type="Pfam" id="PF01554">
    <property type="entry name" value="MatE"/>
    <property type="match status" value="2"/>
</dbReference>
<dbReference type="GO" id="GO:0015297">
    <property type="term" value="F:antiporter activity"/>
    <property type="evidence" value="ECO:0007669"/>
    <property type="project" value="InterPro"/>
</dbReference>
<feature type="region of interest" description="Disordered" evidence="6">
    <location>
        <begin position="447"/>
        <end position="474"/>
    </location>
</feature>
<dbReference type="InterPro" id="IPR002528">
    <property type="entry name" value="MATE_fam"/>
</dbReference>
<dbReference type="PANTHER" id="PTHR43298">
    <property type="entry name" value="MULTIDRUG RESISTANCE PROTEIN NORM-RELATED"/>
    <property type="match status" value="1"/>
</dbReference>
<comment type="caution">
    <text evidence="8">The sequence shown here is derived from an EMBL/GenBank/DDBJ whole genome shotgun (WGS) entry which is preliminary data.</text>
</comment>
<evidence type="ECO:0000256" key="2">
    <source>
        <dbReference type="ARBA" id="ARBA00010199"/>
    </source>
</evidence>
<organism evidence="8 9">
    <name type="scientific">Phytoactinopolyspora mesophila</name>
    <dbReference type="NCBI Taxonomy" id="2650750"/>
    <lineage>
        <taxon>Bacteria</taxon>
        <taxon>Bacillati</taxon>
        <taxon>Actinomycetota</taxon>
        <taxon>Actinomycetes</taxon>
        <taxon>Jiangellales</taxon>
        <taxon>Jiangellaceae</taxon>
        <taxon>Phytoactinopolyspora</taxon>
    </lineage>
</organism>
<evidence type="ECO:0000256" key="1">
    <source>
        <dbReference type="ARBA" id="ARBA00003408"/>
    </source>
</evidence>
<keyword evidence="9" id="KW-1185">Reference proteome</keyword>
<evidence type="ECO:0000313" key="9">
    <source>
        <dbReference type="Proteomes" id="UP000460435"/>
    </source>
</evidence>
<feature type="transmembrane region" description="Helical" evidence="7">
    <location>
        <begin position="56"/>
        <end position="78"/>
    </location>
</feature>
<feature type="transmembrane region" description="Helical" evidence="7">
    <location>
        <begin position="134"/>
        <end position="152"/>
    </location>
</feature>
<evidence type="ECO:0000256" key="4">
    <source>
        <dbReference type="ARBA" id="ARBA00022448"/>
    </source>
</evidence>
<dbReference type="GO" id="GO:0005886">
    <property type="term" value="C:plasma membrane"/>
    <property type="evidence" value="ECO:0007669"/>
    <property type="project" value="TreeGrafter"/>
</dbReference>
<accession>A0A7K3MAK8</accession>
<feature type="transmembrane region" description="Helical" evidence="7">
    <location>
        <begin position="191"/>
        <end position="212"/>
    </location>
</feature>
<feature type="transmembrane region" description="Helical" evidence="7">
    <location>
        <begin position="280"/>
        <end position="301"/>
    </location>
</feature>
<evidence type="ECO:0000256" key="3">
    <source>
        <dbReference type="ARBA" id="ARBA00020268"/>
    </source>
</evidence>
<feature type="transmembrane region" description="Helical" evidence="7">
    <location>
        <begin position="358"/>
        <end position="379"/>
    </location>
</feature>
<proteinExistence type="inferred from homology"/>
<feature type="transmembrane region" description="Helical" evidence="7">
    <location>
        <begin position="21"/>
        <end position="44"/>
    </location>
</feature>